<sequence>MACDSPTPQLLCKSTGPDSDGQAALKSSGLREHRLSGGQSGVVCLCPQGELAAHQRTGVGKQEAGNGGNQDAPEMTEVEPVLDFASSERSGRRNALPDVLGSPAGVGPSDLPLKLGELSLTGMGLERPSLPQQKSPPPPQTAQKGRTMDHKGLTGKGTHGEDWGVRRQRDGLLKGMKTFTGQCHHWESRTGSH</sequence>
<dbReference type="Pfam" id="PF02827">
    <property type="entry name" value="PKI"/>
    <property type="match status" value="1"/>
</dbReference>
<feature type="compositionally biased region" description="Basic and acidic residues" evidence="4">
    <location>
        <begin position="146"/>
        <end position="165"/>
    </location>
</feature>
<protein>
    <submittedName>
        <fullName evidence="5">Uncharacterized protein</fullName>
    </submittedName>
</protein>
<comment type="caution">
    <text evidence="5">The sequence shown here is derived from an EMBL/GenBank/DDBJ whole genome shotgun (WGS) entry which is preliminary data.</text>
</comment>
<evidence type="ECO:0000313" key="6">
    <source>
        <dbReference type="Proteomes" id="UP000824540"/>
    </source>
</evidence>
<reference evidence="5" key="1">
    <citation type="thesis" date="2021" institute="BYU ScholarsArchive" country="Provo, UT, USA">
        <title>Applications of and Algorithms for Genome Assembly and Genomic Analyses with an Emphasis on Marine Teleosts.</title>
        <authorList>
            <person name="Pickett B.D."/>
        </authorList>
    </citation>
    <scope>NUCLEOTIDE SEQUENCE</scope>
    <source>
        <strain evidence="5">HI-2016</strain>
    </source>
</reference>
<keyword evidence="6" id="KW-1185">Reference proteome</keyword>
<name>A0A8T2PVM0_9TELE</name>
<evidence type="ECO:0000256" key="2">
    <source>
        <dbReference type="ARBA" id="ARBA00006393"/>
    </source>
</evidence>
<comment type="function">
    <text evidence="1">Extremely potent competitive inhibitor of cAMP-dependent protein kinase activity, this protein interacts with the catalytic subunit of the enzyme after the cAMP-induced dissociation of its regulatory chains.</text>
</comment>
<gene>
    <name evidence="5" type="ORF">JZ751_000380</name>
</gene>
<dbReference type="PANTHER" id="PTHR15416">
    <property type="entry name" value="CAMP-DEPENDENT PROTEIN KINASE INHIBITOR/PKI"/>
    <property type="match status" value="1"/>
</dbReference>
<keyword evidence="3" id="KW-0649">Protein kinase inhibitor</keyword>
<feature type="region of interest" description="Disordered" evidence="4">
    <location>
        <begin position="54"/>
        <end position="165"/>
    </location>
</feature>
<accession>A0A8T2PVM0</accession>
<evidence type="ECO:0000256" key="1">
    <source>
        <dbReference type="ARBA" id="ARBA00002844"/>
    </source>
</evidence>
<dbReference type="AlphaFoldDB" id="A0A8T2PVM0"/>
<comment type="similarity">
    <text evidence="2">Belongs to the PKI family.</text>
</comment>
<dbReference type="InterPro" id="IPR004171">
    <property type="entry name" value="cAMP_dep_PKI"/>
</dbReference>
<proteinExistence type="inferred from homology"/>
<evidence type="ECO:0000256" key="3">
    <source>
        <dbReference type="ARBA" id="ARBA00023013"/>
    </source>
</evidence>
<dbReference type="GO" id="GO:0004862">
    <property type="term" value="F:cAMP-dependent protein kinase inhibitor activity"/>
    <property type="evidence" value="ECO:0007669"/>
    <property type="project" value="InterPro"/>
</dbReference>
<dbReference type="Proteomes" id="UP000824540">
    <property type="component" value="Unassembled WGS sequence"/>
</dbReference>
<evidence type="ECO:0000256" key="4">
    <source>
        <dbReference type="SAM" id="MobiDB-lite"/>
    </source>
</evidence>
<dbReference type="EMBL" id="JAFBMS010000001">
    <property type="protein sequence ID" value="KAG9355542.1"/>
    <property type="molecule type" value="Genomic_DNA"/>
</dbReference>
<feature type="region of interest" description="Disordered" evidence="4">
    <location>
        <begin position="1"/>
        <end position="29"/>
    </location>
</feature>
<dbReference type="OrthoDB" id="6380180at2759"/>
<evidence type="ECO:0000313" key="5">
    <source>
        <dbReference type="EMBL" id="KAG9355542.1"/>
    </source>
</evidence>
<organism evidence="5 6">
    <name type="scientific">Albula glossodonta</name>
    <name type="common">roundjaw bonefish</name>
    <dbReference type="NCBI Taxonomy" id="121402"/>
    <lineage>
        <taxon>Eukaryota</taxon>
        <taxon>Metazoa</taxon>
        <taxon>Chordata</taxon>
        <taxon>Craniata</taxon>
        <taxon>Vertebrata</taxon>
        <taxon>Euteleostomi</taxon>
        <taxon>Actinopterygii</taxon>
        <taxon>Neopterygii</taxon>
        <taxon>Teleostei</taxon>
        <taxon>Albuliformes</taxon>
        <taxon>Albulidae</taxon>
        <taxon>Albula</taxon>
    </lineage>
</organism>